<keyword evidence="4" id="KW-1185">Reference proteome</keyword>
<accession>A0A507C076</accession>
<feature type="compositionally biased region" description="Basic and acidic residues" evidence="1">
    <location>
        <begin position="73"/>
        <end position="85"/>
    </location>
</feature>
<dbReference type="RefSeq" id="XP_031025197.1">
    <property type="nucleotide sequence ID" value="XM_031168753.1"/>
</dbReference>
<evidence type="ECO:0000313" key="4">
    <source>
        <dbReference type="Proteomes" id="UP000319731"/>
    </source>
</evidence>
<dbReference type="Proteomes" id="UP000319731">
    <property type="component" value="Unassembled WGS sequence"/>
</dbReference>
<reference evidence="3 4" key="1">
    <citation type="journal article" date="2019" name="Sci. Rep.">
        <title>Comparative genomics of chytrid fungi reveal insights into the obligate biotrophic and pathogenic lifestyle of Synchytrium endobioticum.</title>
        <authorList>
            <person name="van de Vossenberg B.T.L.H."/>
            <person name="Warris S."/>
            <person name="Nguyen H.D.T."/>
            <person name="van Gent-Pelzer M.P.E."/>
            <person name="Joly D.L."/>
            <person name="van de Geest H.C."/>
            <person name="Bonants P.J.M."/>
            <person name="Smith D.S."/>
            <person name="Levesque C.A."/>
            <person name="van der Lee T.A.J."/>
        </authorList>
    </citation>
    <scope>NUCLEOTIDE SEQUENCE [LARGE SCALE GENOMIC DNA]</scope>
    <source>
        <strain evidence="3 4">JEL517</strain>
    </source>
</reference>
<organism evidence="3 4">
    <name type="scientific">Synchytrium microbalum</name>
    <dbReference type="NCBI Taxonomy" id="1806994"/>
    <lineage>
        <taxon>Eukaryota</taxon>
        <taxon>Fungi</taxon>
        <taxon>Fungi incertae sedis</taxon>
        <taxon>Chytridiomycota</taxon>
        <taxon>Chytridiomycota incertae sedis</taxon>
        <taxon>Chytridiomycetes</taxon>
        <taxon>Synchytriales</taxon>
        <taxon>Synchytriaceae</taxon>
        <taxon>Synchytrium</taxon>
    </lineage>
</organism>
<evidence type="ECO:0000256" key="1">
    <source>
        <dbReference type="SAM" id="MobiDB-lite"/>
    </source>
</evidence>
<feature type="compositionally biased region" description="Acidic residues" evidence="1">
    <location>
        <begin position="86"/>
        <end position="95"/>
    </location>
</feature>
<keyword evidence="2" id="KW-1133">Transmembrane helix</keyword>
<feature type="transmembrane region" description="Helical" evidence="2">
    <location>
        <begin position="234"/>
        <end position="257"/>
    </location>
</feature>
<feature type="region of interest" description="Disordered" evidence="1">
    <location>
        <begin position="1"/>
        <end position="24"/>
    </location>
</feature>
<sequence length="665" mass="71146">MGDRNIEAVSKFPAATRRDSSESFRAVRRASTTVKNHLVSAVFANGAIDDEADDASSEEEGVRSSKLKAKPAARHEHATFKKSNNDTDDVDDDDDAELGRIVSTSRDCSSEPAAPLAAVLKLLQMRYLILAIITNGVILWAILCMGSTGLTIPLGGIVQTIGPVLVETALLLTNILTVDAMQDGAAAYFGYLFASKAGYSLAVCGFSQAGASSKWSFCNNLSLSSKCRKFLSRLSVLFALAEALKLMTVITATSFAFEFIRADDGLVDCITFEMIEGNQVDRTFPTLDYIQGVTDNIFGAAVGVLRSEVPGVNVTQAIMSPQMLGNVIDGETMIGDGFVTNISTSCDCWSATTAGFALSGMTSGNIATMLSHYQSLASQKILGMSSLVESNDSTVTVTSILSAGWRVCGGANDTQYAEICVSTFSDHHQATVLNEFMTDGSINSVTLRAVSILEVGLPADLTWVATAMKTILGGTISDMNLRPTVASQINSMLGWGSSDGMGIDANLLEAGVETMMAVLLRGGMLRTYGQHGNSCPLNKALDSQSKIFLQSYGASVAQVQVVIQLILLFMCIIAFLPWLLSDVPIGPGVRFVRESEYFTTLLANSPHLTADMVNFGNSPTYSLWQSLDIIARIGEGLSTLDQEIGTIVIDVPKHVRAFKNGRRFR</sequence>
<name>A0A507C076_9FUNG</name>
<dbReference type="GeneID" id="42004050"/>
<evidence type="ECO:0000313" key="3">
    <source>
        <dbReference type="EMBL" id="TPX34477.1"/>
    </source>
</evidence>
<feature type="transmembrane region" description="Helical" evidence="2">
    <location>
        <begin position="156"/>
        <end position="176"/>
    </location>
</feature>
<evidence type="ECO:0008006" key="5">
    <source>
        <dbReference type="Google" id="ProtNLM"/>
    </source>
</evidence>
<feature type="region of interest" description="Disordered" evidence="1">
    <location>
        <begin position="50"/>
        <end position="95"/>
    </location>
</feature>
<feature type="compositionally biased region" description="Acidic residues" evidence="1">
    <location>
        <begin position="50"/>
        <end position="59"/>
    </location>
</feature>
<dbReference type="AlphaFoldDB" id="A0A507C076"/>
<proteinExistence type="predicted"/>
<dbReference type="OrthoDB" id="2128297at2759"/>
<keyword evidence="2" id="KW-0812">Transmembrane</keyword>
<evidence type="ECO:0000256" key="2">
    <source>
        <dbReference type="SAM" id="Phobius"/>
    </source>
</evidence>
<dbReference type="EMBL" id="QEAO01000013">
    <property type="protein sequence ID" value="TPX34477.1"/>
    <property type="molecule type" value="Genomic_DNA"/>
</dbReference>
<keyword evidence="2" id="KW-0472">Membrane</keyword>
<comment type="caution">
    <text evidence="3">The sequence shown here is derived from an EMBL/GenBank/DDBJ whole genome shotgun (WGS) entry which is preliminary data.</text>
</comment>
<gene>
    <name evidence="3" type="ORF">SmJEL517_g02825</name>
</gene>
<feature type="transmembrane region" description="Helical" evidence="2">
    <location>
        <begin position="561"/>
        <end position="580"/>
    </location>
</feature>
<protein>
    <recommendedName>
        <fullName evidence="5">Transmembrane protein</fullName>
    </recommendedName>
</protein>
<feature type="transmembrane region" description="Helical" evidence="2">
    <location>
        <begin position="127"/>
        <end position="150"/>
    </location>
</feature>